<dbReference type="InterPro" id="IPR007211">
    <property type="entry name" value="DUF378"/>
</dbReference>
<evidence type="ECO:0000256" key="1">
    <source>
        <dbReference type="SAM" id="MobiDB-lite"/>
    </source>
</evidence>
<reference evidence="4" key="1">
    <citation type="submission" date="2015-12" db="EMBL/GenBank/DDBJ databases">
        <title>FDA dAtabase for Regulatory Grade micrObial Sequences (FDA-ARGOS): Supporting development and validation of Infectious Disease Dx tests.</title>
        <authorList>
            <person name="Case J."/>
            <person name="Tallon L."/>
            <person name="Sadzewicz L."/>
            <person name="Sengamalay N."/>
            <person name="Ott S."/>
            <person name="Godinez A."/>
            <person name="Nagaraj S."/>
            <person name="Nadendla S."/>
            <person name="Sichtig H."/>
        </authorList>
    </citation>
    <scope>NUCLEOTIDE SEQUENCE [LARGE SCALE GENOMIC DNA]</scope>
    <source>
        <strain evidence="4">FDAARGOS_147</strain>
    </source>
</reference>
<keyword evidence="2" id="KW-0812">Transmembrane</keyword>
<feature type="transmembrane region" description="Helical" evidence="2">
    <location>
        <begin position="70"/>
        <end position="91"/>
    </location>
</feature>
<proteinExistence type="predicted"/>
<dbReference type="RefSeq" id="WP_061071307.1">
    <property type="nucleotide sequence ID" value="NZ_CP014060.2"/>
</dbReference>
<accession>A0A0X8NVW8</accession>
<dbReference type="EMBL" id="CP014060">
    <property type="protein sequence ID" value="AMG35325.1"/>
    <property type="molecule type" value="Genomic_DNA"/>
</dbReference>
<organism evidence="3 4">
    <name type="scientific">Alcaligenes xylosoxydans xylosoxydans</name>
    <name type="common">Achromobacter xylosoxidans</name>
    <dbReference type="NCBI Taxonomy" id="85698"/>
    <lineage>
        <taxon>Bacteria</taxon>
        <taxon>Pseudomonadati</taxon>
        <taxon>Pseudomonadota</taxon>
        <taxon>Betaproteobacteria</taxon>
        <taxon>Burkholderiales</taxon>
        <taxon>Alcaligenaceae</taxon>
        <taxon>Achromobacter</taxon>
    </lineage>
</organism>
<dbReference type="AlphaFoldDB" id="A0A0X8NVW8"/>
<evidence type="ECO:0000313" key="3">
    <source>
        <dbReference type="EMBL" id="AMG35325.1"/>
    </source>
</evidence>
<keyword evidence="2" id="KW-1133">Transmembrane helix</keyword>
<evidence type="ECO:0000313" key="4">
    <source>
        <dbReference type="Proteomes" id="UP000060602"/>
    </source>
</evidence>
<protein>
    <submittedName>
        <fullName evidence="3">DUF378 domain-containing protein</fullName>
    </submittedName>
</protein>
<name>A0A0X8NVW8_ALCXX</name>
<evidence type="ECO:0000256" key="2">
    <source>
        <dbReference type="SAM" id="Phobius"/>
    </source>
</evidence>
<feature type="transmembrane region" description="Helical" evidence="2">
    <location>
        <begin position="34"/>
        <end position="58"/>
    </location>
</feature>
<dbReference type="Pfam" id="PF04070">
    <property type="entry name" value="DUF378"/>
    <property type="match status" value="1"/>
</dbReference>
<sequence>MHALSDNDEAPVSSESGNMAPGADGPRGLGSLDWIALIALVAGGLNTGLIAAVNLDLFARVLPWAMAARVAYGLVGLAALHCVVLLFRLGAEAD</sequence>
<feature type="region of interest" description="Disordered" evidence="1">
    <location>
        <begin position="1"/>
        <end position="24"/>
    </location>
</feature>
<keyword evidence="2" id="KW-0472">Membrane</keyword>
<gene>
    <name evidence="3" type="ORF">AL504_04300</name>
</gene>
<dbReference type="Proteomes" id="UP000060602">
    <property type="component" value="Chromosome"/>
</dbReference>